<protein>
    <recommendedName>
        <fullName evidence="1">DUF4935 domain-containing protein</fullName>
    </recommendedName>
</protein>
<keyword evidence="3" id="KW-1185">Reference proteome</keyword>
<evidence type="ECO:0000313" key="2">
    <source>
        <dbReference type="EMBL" id="MBB2148927.1"/>
    </source>
</evidence>
<reference evidence="2 3" key="1">
    <citation type="submission" date="2019-11" db="EMBL/GenBank/DDBJ databases">
        <title>Description of Pedobacter sp. LMG 31462T.</title>
        <authorList>
            <person name="Carlier A."/>
            <person name="Qi S."/>
            <person name="Vandamme P."/>
        </authorList>
    </citation>
    <scope>NUCLEOTIDE SEQUENCE [LARGE SCALE GENOMIC DNA]</scope>
    <source>
        <strain evidence="2 3">LMG 31462</strain>
    </source>
</reference>
<dbReference type="Pfam" id="PF16289">
    <property type="entry name" value="PIN_12"/>
    <property type="match status" value="1"/>
</dbReference>
<name>A0ABR6EUP5_9SPHI</name>
<gene>
    <name evidence="2" type="ORF">GM920_08375</name>
</gene>
<sequence>MRKPSLLHVVLDSNQFRKDITFSKTELVYIKKLGSENLVQLHIPWMIYKESTSNSIKLLNDDIKIIVEKLKGFKRKGMHELNSKEFVNIADQINEKLPDVTPSVERLWSEYIKESKAILYENNPKYFKPVFDNYFTGGKPFQTLKNRADIPDAFIYQNIMEISAKNVVYFISEDIKFTKQFSDLSNVVVFKEISGLFESECFKGVKAFYEKQVELEVQKLALLERKEEINILVLNHIDEADIFDIDDDDSAETTIYSLDEIHIEIIESEINIIGELFYVPIKVSGIADIGFLISKSEVISMQDSAPFSVEEWNDNLFLASQENVRVSFNYDLTIPVSDITEEYLDIEFGSPENLTFDDSSN</sequence>
<dbReference type="InterPro" id="IPR032557">
    <property type="entry name" value="DUF4935"/>
</dbReference>
<proteinExistence type="predicted"/>
<accession>A0ABR6EUP5</accession>
<evidence type="ECO:0000313" key="3">
    <source>
        <dbReference type="Proteomes" id="UP000636110"/>
    </source>
</evidence>
<dbReference type="EMBL" id="WNXC01000002">
    <property type="protein sequence ID" value="MBB2148927.1"/>
    <property type="molecule type" value="Genomic_DNA"/>
</dbReference>
<evidence type="ECO:0000259" key="1">
    <source>
        <dbReference type="Pfam" id="PF16289"/>
    </source>
</evidence>
<comment type="caution">
    <text evidence="2">The sequence shown here is derived from an EMBL/GenBank/DDBJ whole genome shotgun (WGS) entry which is preliminary data.</text>
</comment>
<feature type="domain" description="DUF4935" evidence="1">
    <location>
        <begin position="9"/>
        <end position="176"/>
    </location>
</feature>
<organism evidence="2 3">
    <name type="scientific">Pedobacter gandavensis</name>
    <dbReference type="NCBI Taxonomy" id="2679963"/>
    <lineage>
        <taxon>Bacteria</taxon>
        <taxon>Pseudomonadati</taxon>
        <taxon>Bacteroidota</taxon>
        <taxon>Sphingobacteriia</taxon>
        <taxon>Sphingobacteriales</taxon>
        <taxon>Sphingobacteriaceae</taxon>
        <taxon>Pedobacter</taxon>
    </lineage>
</organism>
<dbReference type="RefSeq" id="WP_182955684.1">
    <property type="nucleotide sequence ID" value="NZ_WNXC01000002.1"/>
</dbReference>
<dbReference type="Proteomes" id="UP000636110">
    <property type="component" value="Unassembled WGS sequence"/>
</dbReference>